<name>A0A974HLB6_XENLA</name>
<evidence type="ECO:0000313" key="1">
    <source>
        <dbReference type="EMBL" id="OCT81918.1"/>
    </source>
</evidence>
<dbReference type="AlphaFoldDB" id="A0A974HLB6"/>
<proteinExistence type="predicted"/>
<organism evidence="1 2">
    <name type="scientific">Xenopus laevis</name>
    <name type="common">African clawed frog</name>
    <dbReference type="NCBI Taxonomy" id="8355"/>
    <lineage>
        <taxon>Eukaryota</taxon>
        <taxon>Metazoa</taxon>
        <taxon>Chordata</taxon>
        <taxon>Craniata</taxon>
        <taxon>Vertebrata</taxon>
        <taxon>Euteleostomi</taxon>
        <taxon>Amphibia</taxon>
        <taxon>Batrachia</taxon>
        <taxon>Anura</taxon>
        <taxon>Pipoidea</taxon>
        <taxon>Pipidae</taxon>
        <taxon>Xenopodinae</taxon>
        <taxon>Xenopus</taxon>
        <taxon>Xenopus</taxon>
    </lineage>
</organism>
<dbReference type="EMBL" id="CM004473">
    <property type="protein sequence ID" value="OCT81918.1"/>
    <property type="molecule type" value="Genomic_DNA"/>
</dbReference>
<accession>A0A974HLB6</accession>
<gene>
    <name evidence="1" type="ORF">XELAEV_18024425mg</name>
</gene>
<protein>
    <submittedName>
        <fullName evidence="1">Uncharacterized protein</fullName>
    </submittedName>
</protein>
<evidence type="ECO:0000313" key="2">
    <source>
        <dbReference type="Proteomes" id="UP000694892"/>
    </source>
</evidence>
<reference evidence="2" key="1">
    <citation type="journal article" date="2016" name="Nature">
        <title>Genome evolution in the allotetraploid frog Xenopus laevis.</title>
        <authorList>
            <person name="Session A.M."/>
            <person name="Uno Y."/>
            <person name="Kwon T."/>
            <person name="Chapman J.A."/>
            <person name="Toyoda A."/>
            <person name="Takahashi S."/>
            <person name="Fukui A."/>
            <person name="Hikosaka A."/>
            <person name="Suzuki A."/>
            <person name="Kondo M."/>
            <person name="van Heeringen S.J."/>
            <person name="Quigley I."/>
            <person name="Heinz S."/>
            <person name="Ogino H."/>
            <person name="Ochi H."/>
            <person name="Hellsten U."/>
            <person name="Lyons J.B."/>
            <person name="Simakov O."/>
            <person name="Putnam N."/>
            <person name="Stites J."/>
            <person name="Kuroki Y."/>
            <person name="Tanaka T."/>
            <person name="Michiue T."/>
            <person name="Watanabe M."/>
            <person name="Bogdanovic O."/>
            <person name="Lister R."/>
            <person name="Georgiou G."/>
            <person name="Paranjpe S.S."/>
            <person name="van Kruijsbergen I."/>
            <person name="Shu S."/>
            <person name="Carlson J."/>
            <person name="Kinoshita T."/>
            <person name="Ohta Y."/>
            <person name="Mawaribuchi S."/>
            <person name="Jenkins J."/>
            <person name="Grimwood J."/>
            <person name="Schmutz J."/>
            <person name="Mitros T."/>
            <person name="Mozaffari S.V."/>
            <person name="Suzuki Y."/>
            <person name="Haramoto Y."/>
            <person name="Yamamoto T.S."/>
            <person name="Takagi C."/>
            <person name="Heald R."/>
            <person name="Miller K."/>
            <person name="Haudenschild C."/>
            <person name="Kitzman J."/>
            <person name="Nakayama T."/>
            <person name="Izutsu Y."/>
            <person name="Robert J."/>
            <person name="Fortriede J."/>
            <person name="Burns K."/>
            <person name="Lotay V."/>
            <person name="Karimi K."/>
            <person name="Yasuoka Y."/>
            <person name="Dichmann D.S."/>
            <person name="Flajnik M.F."/>
            <person name="Houston D.W."/>
            <person name="Shendure J."/>
            <person name="DuPasquier L."/>
            <person name="Vize P.D."/>
            <person name="Zorn A.M."/>
            <person name="Ito M."/>
            <person name="Marcotte E.M."/>
            <person name="Wallingford J.B."/>
            <person name="Ito Y."/>
            <person name="Asashima M."/>
            <person name="Ueno N."/>
            <person name="Matsuda Y."/>
            <person name="Veenstra G.J."/>
            <person name="Fujiyama A."/>
            <person name="Harland R.M."/>
            <person name="Taira M."/>
            <person name="Rokhsar D.S."/>
        </authorList>
    </citation>
    <scope>NUCLEOTIDE SEQUENCE [LARGE SCALE GENOMIC DNA]</scope>
    <source>
        <strain evidence="2">J</strain>
    </source>
</reference>
<dbReference type="Proteomes" id="UP000694892">
    <property type="component" value="Chromosome 4S"/>
</dbReference>
<sequence>MLCSILERIIYGCNSHNAKYKKWHFALCVMLQVISLLAAPHQGFLLPRVAASRTGLEHNRSRTAVRKGSVFCLLSQSHFTHFLLR</sequence>